<dbReference type="InterPro" id="IPR036397">
    <property type="entry name" value="RNaseH_sf"/>
</dbReference>
<feature type="region of interest" description="Disordered" evidence="1">
    <location>
        <begin position="286"/>
        <end position="308"/>
    </location>
</feature>
<dbReference type="Proteomes" id="UP000215902">
    <property type="component" value="Unassembled WGS sequence"/>
</dbReference>
<name>A0A267DVJ3_9PLAT</name>
<dbReference type="AlphaFoldDB" id="A0A267DVJ3"/>
<reference evidence="2 3" key="1">
    <citation type="submission" date="2017-06" db="EMBL/GenBank/DDBJ databases">
        <title>A platform for efficient transgenesis in Macrostomum lignano, a flatworm model organism for stem cell research.</title>
        <authorList>
            <person name="Berezikov E."/>
        </authorList>
    </citation>
    <scope>NUCLEOTIDE SEQUENCE [LARGE SCALE GENOMIC DNA]</scope>
    <source>
        <strain evidence="2">DV1</strain>
        <tissue evidence="2">Whole organism</tissue>
    </source>
</reference>
<proteinExistence type="predicted"/>
<dbReference type="OrthoDB" id="368776at2759"/>
<protein>
    <recommendedName>
        <fullName evidence="4">3'-5' exonuclease domain-containing protein</fullName>
    </recommendedName>
</protein>
<gene>
    <name evidence="2" type="ORF">BOX15_Mlig004024g1</name>
</gene>
<sequence length="348" mass="35947">GRSASQVMRRANCPAAEEAEAAAAAATVVAVQSSAAASEAVRRAMLAQAGVRLLESPAACGHLVDALLLLGNGFDTEDDEVCKAVGGDGGGPPLLAVSCRRGGPPRHPPVLLAVAVSREGASASAAAAAPTYLIDLARRPQVLSRGGLARLFQSAEITKVFHYGADDAAELSDTFALGRWRRVCDVGLGFETLLERSGLPRRRVSLRALLQLTAAAAGSVASPAVVEEDAAGHAYWQRRPLTLDMATEAAAAARAVLTVYGIGCRLGAAWGPPMADLSDCRRQAAATRRDEASTKSKKKLAGKAMKQQMAEPTPPLLLQLMAAECGGAAAVAADCQPVARKLPFGILK</sequence>
<dbReference type="EMBL" id="NIVC01003103">
    <property type="protein sequence ID" value="PAA53333.1"/>
    <property type="molecule type" value="Genomic_DNA"/>
</dbReference>
<organism evidence="2 3">
    <name type="scientific">Macrostomum lignano</name>
    <dbReference type="NCBI Taxonomy" id="282301"/>
    <lineage>
        <taxon>Eukaryota</taxon>
        <taxon>Metazoa</taxon>
        <taxon>Spiralia</taxon>
        <taxon>Lophotrochozoa</taxon>
        <taxon>Platyhelminthes</taxon>
        <taxon>Rhabditophora</taxon>
        <taxon>Macrostomorpha</taxon>
        <taxon>Macrostomida</taxon>
        <taxon>Macrostomidae</taxon>
        <taxon>Macrostomum</taxon>
    </lineage>
</organism>
<dbReference type="InterPro" id="IPR012337">
    <property type="entry name" value="RNaseH-like_sf"/>
</dbReference>
<keyword evidence="3" id="KW-1185">Reference proteome</keyword>
<evidence type="ECO:0008006" key="4">
    <source>
        <dbReference type="Google" id="ProtNLM"/>
    </source>
</evidence>
<comment type="caution">
    <text evidence="2">The sequence shown here is derived from an EMBL/GenBank/DDBJ whole genome shotgun (WGS) entry which is preliminary data.</text>
</comment>
<dbReference type="GO" id="GO:0003676">
    <property type="term" value="F:nucleic acid binding"/>
    <property type="evidence" value="ECO:0007669"/>
    <property type="project" value="InterPro"/>
</dbReference>
<dbReference type="SUPFAM" id="SSF53098">
    <property type="entry name" value="Ribonuclease H-like"/>
    <property type="match status" value="1"/>
</dbReference>
<dbReference type="Gene3D" id="3.30.420.10">
    <property type="entry name" value="Ribonuclease H-like superfamily/Ribonuclease H"/>
    <property type="match status" value="1"/>
</dbReference>
<feature type="non-terminal residue" evidence="2">
    <location>
        <position position="1"/>
    </location>
</feature>
<evidence type="ECO:0000256" key="1">
    <source>
        <dbReference type="SAM" id="MobiDB-lite"/>
    </source>
</evidence>
<evidence type="ECO:0000313" key="3">
    <source>
        <dbReference type="Proteomes" id="UP000215902"/>
    </source>
</evidence>
<evidence type="ECO:0000313" key="2">
    <source>
        <dbReference type="EMBL" id="PAA53333.1"/>
    </source>
</evidence>
<accession>A0A267DVJ3</accession>